<reference evidence="1 2" key="1">
    <citation type="journal article" date="2019" name="Nat. Med.">
        <title>A library of human gut bacterial isolates paired with longitudinal multiomics data enables mechanistic microbiome research.</title>
        <authorList>
            <person name="Poyet M."/>
            <person name="Groussin M."/>
            <person name="Gibbons S.M."/>
            <person name="Avila-Pacheco J."/>
            <person name="Jiang X."/>
            <person name="Kearney S.M."/>
            <person name="Perrotta A.R."/>
            <person name="Berdy B."/>
            <person name="Zhao S."/>
            <person name="Lieberman T.D."/>
            <person name="Swanson P.K."/>
            <person name="Smith M."/>
            <person name="Roesemann S."/>
            <person name="Alexander J.E."/>
            <person name="Rich S.A."/>
            <person name="Livny J."/>
            <person name="Vlamakis H."/>
            <person name="Clish C."/>
            <person name="Bullock K."/>
            <person name="Deik A."/>
            <person name="Scott J."/>
            <person name="Pierce K.A."/>
            <person name="Xavier R.J."/>
            <person name="Alm E.J."/>
        </authorList>
    </citation>
    <scope>NUCLEOTIDE SEQUENCE [LARGE SCALE GENOMIC DNA]</scope>
    <source>
        <strain evidence="1 2">BIOML-A20</strain>
    </source>
</reference>
<accession>A0A9Q4MTQ5</accession>
<dbReference type="AlphaFoldDB" id="A0A9Q4MTQ5"/>
<sequence>MEIGSFLELDLRDTGELFDGSEVCRLNLNRAGIYHCCRLLNVNKVLLPYYECFTVRDFLLGKGLKVDYYHIDKDFMPLDISQGDDTAIVFVNYFGLMSTEHMLSLIEGYKNVIIDNAQSLFAKPINGVYNVYSPRKFVGVPDGCYVVGPDAVRFSDEYDQDLSSETAGFLLQRIEVGCNSAYQYRQLNEKRLDMSNISRMSILSRAILKNAPYGYIKNKRFENFNLASDLYSSMNKINPHIYFDDNCVPFVYPLVVEKSDMVDLLSKEKIYTGRWWNYLLKETDSTSFEYYLSSYMIPIPIDQRYGKNEIEYVYNIINKYLTE</sequence>
<dbReference type="OrthoDB" id="8955051at2"/>
<evidence type="ECO:0000313" key="1">
    <source>
        <dbReference type="EMBL" id="MSB76024.1"/>
    </source>
</evidence>
<dbReference type="Proteomes" id="UP000441609">
    <property type="component" value="Unassembled WGS sequence"/>
</dbReference>
<dbReference type="EMBL" id="WKMO01000047">
    <property type="protein sequence ID" value="MSB76024.1"/>
    <property type="molecule type" value="Genomic_DNA"/>
</dbReference>
<organism evidence="1 2">
    <name type="scientific">Parabacteroides distasonis</name>
    <dbReference type="NCBI Taxonomy" id="823"/>
    <lineage>
        <taxon>Bacteria</taxon>
        <taxon>Pseudomonadati</taxon>
        <taxon>Bacteroidota</taxon>
        <taxon>Bacteroidia</taxon>
        <taxon>Bacteroidales</taxon>
        <taxon>Tannerellaceae</taxon>
        <taxon>Parabacteroides</taxon>
    </lineage>
</organism>
<dbReference type="InterPro" id="IPR015424">
    <property type="entry name" value="PyrdxlP-dep_Trfase"/>
</dbReference>
<comment type="caution">
    <text evidence="1">The sequence shown here is derived from an EMBL/GenBank/DDBJ whole genome shotgun (WGS) entry which is preliminary data.</text>
</comment>
<evidence type="ECO:0008006" key="3">
    <source>
        <dbReference type="Google" id="ProtNLM"/>
    </source>
</evidence>
<proteinExistence type="predicted"/>
<protein>
    <recommendedName>
        <fullName evidence="3">DegT/DnrJ/EryC1/StrS aminotransferase family protein</fullName>
    </recommendedName>
</protein>
<gene>
    <name evidence="1" type="ORF">GKD70_22465</name>
</gene>
<dbReference type="RefSeq" id="WP_005859166.1">
    <property type="nucleotide sequence ID" value="NZ_BQOC01000002.1"/>
</dbReference>
<evidence type="ECO:0000313" key="2">
    <source>
        <dbReference type="Proteomes" id="UP000441609"/>
    </source>
</evidence>
<dbReference type="SUPFAM" id="SSF53383">
    <property type="entry name" value="PLP-dependent transferases"/>
    <property type="match status" value="1"/>
</dbReference>
<name>A0A9Q4MTQ5_PARDI</name>